<dbReference type="Proteomes" id="UP000250043">
    <property type="component" value="Unassembled WGS sequence"/>
</dbReference>
<sequence>MHMERPTDTSSGGTLEGEFAVALGLRPGYGCRLLRSTCPKISIDIRRTRLYRTPSVSDYHNNTSTTITPILTACTMFSTVDVPKNATCGSSTCSSRRVQLRQVLSASDHSSSCIRDQDLSLWSLQRERRMLAKEDVGSRVVALITLISIWR</sequence>
<reference evidence="1 2" key="1">
    <citation type="submission" date="2016-07" db="EMBL/GenBank/DDBJ databases">
        <title>Draft genome of the white-rot fungus Obba rivulosa 3A-2.</title>
        <authorList>
            <consortium name="DOE Joint Genome Institute"/>
            <person name="Miettinen O."/>
            <person name="Riley R."/>
            <person name="Acob R."/>
            <person name="Barry K."/>
            <person name="Cullen D."/>
            <person name="De Vries R."/>
            <person name="Hainaut M."/>
            <person name="Hatakka A."/>
            <person name="Henrissat B."/>
            <person name="Hilden K."/>
            <person name="Kuo R."/>
            <person name="Labutti K."/>
            <person name="Lipzen A."/>
            <person name="Makela M.R."/>
            <person name="Sandor L."/>
            <person name="Spatafora J.W."/>
            <person name="Grigoriev I.V."/>
            <person name="Hibbett D.S."/>
        </authorList>
    </citation>
    <scope>NUCLEOTIDE SEQUENCE [LARGE SCALE GENOMIC DNA]</scope>
    <source>
        <strain evidence="1 2">3A-2</strain>
    </source>
</reference>
<gene>
    <name evidence="1" type="ORF">OBBRIDRAFT_157587</name>
</gene>
<evidence type="ECO:0000313" key="2">
    <source>
        <dbReference type="Proteomes" id="UP000250043"/>
    </source>
</evidence>
<keyword evidence="2" id="KW-1185">Reference proteome</keyword>
<accession>A0A8E2AMJ1</accession>
<name>A0A8E2AMJ1_9APHY</name>
<dbReference type="AlphaFoldDB" id="A0A8E2AMJ1"/>
<dbReference type="EMBL" id="KV722486">
    <property type="protein sequence ID" value="OCH87423.1"/>
    <property type="molecule type" value="Genomic_DNA"/>
</dbReference>
<organism evidence="1 2">
    <name type="scientific">Obba rivulosa</name>
    <dbReference type="NCBI Taxonomy" id="1052685"/>
    <lineage>
        <taxon>Eukaryota</taxon>
        <taxon>Fungi</taxon>
        <taxon>Dikarya</taxon>
        <taxon>Basidiomycota</taxon>
        <taxon>Agaricomycotina</taxon>
        <taxon>Agaricomycetes</taxon>
        <taxon>Polyporales</taxon>
        <taxon>Gelatoporiaceae</taxon>
        <taxon>Obba</taxon>
    </lineage>
</organism>
<protein>
    <submittedName>
        <fullName evidence="1">Uncharacterized protein</fullName>
    </submittedName>
</protein>
<proteinExistence type="predicted"/>
<evidence type="ECO:0000313" key="1">
    <source>
        <dbReference type="EMBL" id="OCH87423.1"/>
    </source>
</evidence>